<feature type="transmembrane region" description="Helical" evidence="1">
    <location>
        <begin position="44"/>
        <end position="62"/>
    </location>
</feature>
<dbReference type="AlphaFoldDB" id="A0ABD5UWX4"/>
<evidence type="ECO:0000313" key="3">
    <source>
        <dbReference type="Proteomes" id="UP001596312"/>
    </source>
</evidence>
<dbReference type="Proteomes" id="UP001596312">
    <property type="component" value="Unassembled WGS sequence"/>
</dbReference>
<protein>
    <submittedName>
        <fullName evidence="2">Uncharacterized protein</fullName>
    </submittedName>
</protein>
<keyword evidence="1" id="KW-1133">Transmembrane helix</keyword>
<gene>
    <name evidence="2" type="ORF">ACFQGH_00305</name>
</gene>
<reference evidence="2 3" key="1">
    <citation type="journal article" date="2019" name="Int. J. Syst. Evol. Microbiol.">
        <title>The Global Catalogue of Microorganisms (GCM) 10K type strain sequencing project: providing services to taxonomists for standard genome sequencing and annotation.</title>
        <authorList>
            <consortium name="The Broad Institute Genomics Platform"/>
            <consortium name="The Broad Institute Genome Sequencing Center for Infectious Disease"/>
            <person name="Wu L."/>
            <person name="Ma J."/>
        </authorList>
    </citation>
    <scope>NUCLEOTIDE SEQUENCE [LARGE SCALE GENOMIC DNA]</scope>
    <source>
        <strain evidence="2 3">CGMCC 1.3240</strain>
    </source>
</reference>
<feature type="transmembrane region" description="Helical" evidence="1">
    <location>
        <begin position="12"/>
        <end position="38"/>
    </location>
</feature>
<evidence type="ECO:0000313" key="2">
    <source>
        <dbReference type="EMBL" id="MFC6903635.1"/>
    </source>
</evidence>
<sequence>MKVNLVERRDRTPVLVGPTAVGLLGVLVAVAIVGLIGIGIGSYAGPPIAMGGALIAAFALTLE</sequence>
<keyword evidence="1" id="KW-0812">Transmembrane</keyword>
<organism evidence="2 3">
    <name type="scientific">Halalkalicoccus tibetensis</name>
    <dbReference type="NCBI Taxonomy" id="175632"/>
    <lineage>
        <taxon>Archaea</taxon>
        <taxon>Methanobacteriati</taxon>
        <taxon>Methanobacteriota</taxon>
        <taxon>Stenosarchaea group</taxon>
        <taxon>Halobacteria</taxon>
        <taxon>Halobacteriales</taxon>
        <taxon>Halococcaceae</taxon>
        <taxon>Halalkalicoccus</taxon>
    </lineage>
</organism>
<accession>A0ABD5UWX4</accession>
<evidence type="ECO:0000256" key="1">
    <source>
        <dbReference type="SAM" id="Phobius"/>
    </source>
</evidence>
<comment type="caution">
    <text evidence="2">The sequence shown here is derived from an EMBL/GenBank/DDBJ whole genome shotgun (WGS) entry which is preliminary data.</text>
</comment>
<name>A0ABD5UWX4_9EURY</name>
<dbReference type="EMBL" id="JBHSXQ010000001">
    <property type="protein sequence ID" value="MFC6903635.1"/>
    <property type="molecule type" value="Genomic_DNA"/>
</dbReference>
<keyword evidence="3" id="KW-1185">Reference proteome</keyword>
<proteinExistence type="predicted"/>
<keyword evidence="1" id="KW-0472">Membrane</keyword>
<dbReference type="RefSeq" id="WP_340602127.1">
    <property type="nucleotide sequence ID" value="NZ_JBBMXV010000001.1"/>
</dbReference>